<dbReference type="RefSeq" id="WP_091688500.1">
    <property type="nucleotide sequence ID" value="NZ_CAAGSJ010000004.1"/>
</dbReference>
<organism evidence="2 3">
    <name type="scientific">Methanococcoides vulcani</name>
    <dbReference type="NCBI Taxonomy" id="1353158"/>
    <lineage>
        <taxon>Archaea</taxon>
        <taxon>Methanobacteriati</taxon>
        <taxon>Methanobacteriota</taxon>
        <taxon>Stenosarchaea group</taxon>
        <taxon>Methanomicrobia</taxon>
        <taxon>Methanosarcinales</taxon>
        <taxon>Methanosarcinaceae</taxon>
        <taxon>Methanococcoides</taxon>
    </lineage>
</organism>
<keyword evidence="1" id="KW-0472">Membrane</keyword>
<dbReference type="Gene3D" id="3.10.620.30">
    <property type="match status" value="1"/>
</dbReference>
<reference evidence="3" key="1">
    <citation type="submission" date="2016-10" db="EMBL/GenBank/DDBJ databases">
        <authorList>
            <person name="Varghese N."/>
            <person name="Submissions S."/>
        </authorList>
    </citation>
    <scope>NUCLEOTIDE SEQUENCE [LARGE SCALE GENOMIC DNA]</scope>
    <source>
        <strain evidence="3">SLH 33</strain>
    </source>
</reference>
<dbReference type="SUPFAM" id="SSF54001">
    <property type="entry name" value="Cysteine proteinases"/>
    <property type="match status" value="1"/>
</dbReference>
<dbReference type="AlphaFoldDB" id="A0A1H9YC72"/>
<sequence>MVCRHCLLITIIYFLIVVSIGAFAISNIPIDSQDIQELPIYNYLAADRGNFVIDAEELTVPKVIYEKADRIEDKPHATSTRSPALGIATSYYYTNFYENSPATIEVFVENRADTPIFVYSYGVELSDEKFKGQETGHTIEPGEKEKIGFICIDIPANVDSMDVKLGFGILARTSSDQWYDYGLQFLEEISLEVMPIVNETTIEYVSNEEPLFTITNDKVDPRSEDVRALAASGAMVYPGEYNIYQVCSLFDHVKSEIKYMSDPRGEDYWATPDETLKVCAGDCDDSAILLSSLIEAIGGSTRMYFTDTHAFTTVYIGKDEEARENIDAVKKYNGCVPVYYTTDEYGSWLILDTTSGLYAGDLPAGAIPTDDAWVFTNTETVNIIDIIPD</sequence>
<evidence type="ECO:0000313" key="3">
    <source>
        <dbReference type="Proteomes" id="UP000243338"/>
    </source>
</evidence>
<keyword evidence="3" id="KW-1185">Reference proteome</keyword>
<protein>
    <submittedName>
        <fullName evidence="2">Uncharacterized protein</fullName>
    </submittedName>
</protein>
<keyword evidence="1" id="KW-0812">Transmembrane</keyword>
<evidence type="ECO:0000313" key="2">
    <source>
        <dbReference type="EMBL" id="SES66036.1"/>
    </source>
</evidence>
<accession>A0A1H9YC72</accession>
<feature type="transmembrane region" description="Helical" evidence="1">
    <location>
        <begin position="7"/>
        <end position="25"/>
    </location>
</feature>
<name>A0A1H9YC72_9EURY</name>
<dbReference type="OrthoDB" id="135105at2157"/>
<dbReference type="EMBL" id="FOHQ01000001">
    <property type="protein sequence ID" value="SES66036.1"/>
    <property type="molecule type" value="Genomic_DNA"/>
</dbReference>
<keyword evidence="1" id="KW-1133">Transmembrane helix</keyword>
<dbReference type="Proteomes" id="UP000243338">
    <property type="component" value="Unassembled WGS sequence"/>
</dbReference>
<dbReference type="STRING" id="1353158.SAMN04488587_0395"/>
<evidence type="ECO:0000256" key="1">
    <source>
        <dbReference type="SAM" id="Phobius"/>
    </source>
</evidence>
<gene>
    <name evidence="2" type="ORF">SAMN04488587_0395</name>
</gene>
<proteinExistence type="predicted"/>
<dbReference type="InterPro" id="IPR038765">
    <property type="entry name" value="Papain-like_cys_pep_sf"/>
</dbReference>